<reference evidence="7" key="1">
    <citation type="journal article" date="2021" name="bioRxiv">
        <title>Unraveling nitrogen, sulfur and carbon metabolic pathways and microbial community transcriptional responses to substrate deprivation and toxicity stresses in a bioreactor mimicking anoxic brackish coastal sediment conditions.</title>
        <authorList>
            <person name="Martins P.D."/>
            <person name="Echeveste M.J."/>
            <person name="Arshad A."/>
            <person name="Kurth J."/>
            <person name="Ouboter H."/>
            <person name="Jetten M.S.M."/>
            <person name="Welte C.U."/>
        </authorList>
    </citation>
    <scope>NUCLEOTIDE SEQUENCE</scope>
    <source>
        <strain evidence="7">MAG_39</strain>
    </source>
</reference>
<dbReference type="NCBIfam" id="TIGR01507">
    <property type="entry name" value="hopene_cyclase"/>
    <property type="match status" value="1"/>
</dbReference>
<evidence type="ECO:0000313" key="7">
    <source>
        <dbReference type="EMBL" id="MBZ0158070.1"/>
    </source>
</evidence>
<evidence type="ECO:0000256" key="1">
    <source>
        <dbReference type="ARBA" id="ARBA00004999"/>
    </source>
</evidence>
<dbReference type="PANTHER" id="PTHR11764">
    <property type="entry name" value="TERPENE CYCLASE/MUTASE FAMILY MEMBER"/>
    <property type="match status" value="1"/>
</dbReference>
<dbReference type="GO" id="GO:0051007">
    <property type="term" value="F:squalene-hopene cyclase activity"/>
    <property type="evidence" value="ECO:0007669"/>
    <property type="project" value="UniProtKB-EC"/>
</dbReference>
<comment type="pathway">
    <text evidence="1">Secondary metabolite biosynthesis; hopanoid biosynthesis.</text>
</comment>
<comment type="similarity">
    <text evidence="2">Belongs to the terpene cyclase/mutase family.</text>
</comment>
<dbReference type="Pfam" id="PF13243">
    <property type="entry name" value="SQHop_cyclase_C"/>
    <property type="match status" value="1"/>
</dbReference>
<dbReference type="EC" id="5.4.99.17" evidence="7"/>
<keyword evidence="4 7" id="KW-0413">Isomerase</keyword>
<proteinExistence type="inferred from homology"/>
<protein>
    <submittedName>
        <fullName evidence="7">Squalene--hopene cyclase</fullName>
        <ecNumber evidence="7">5.4.99.17</ecNumber>
    </submittedName>
</protein>
<accession>A0A953M332</accession>
<evidence type="ECO:0000313" key="8">
    <source>
        <dbReference type="Proteomes" id="UP000705867"/>
    </source>
</evidence>
<dbReference type="EMBL" id="JAIOIV010000134">
    <property type="protein sequence ID" value="MBZ0158070.1"/>
    <property type="molecule type" value="Genomic_DNA"/>
</dbReference>
<feature type="domain" description="Squalene cyclase C-terminal" evidence="5">
    <location>
        <begin position="346"/>
        <end position="662"/>
    </location>
</feature>
<organism evidence="7 8">
    <name type="scientific">Candidatus Nitrobium versatile</name>
    <dbReference type="NCBI Taxonomy" id="2884831"/>
    <lineage>
        <taxon>Bacteria</taxon>
        <taxon>Pseudomonadati</taxon>
        <taxon>Nitrospirota</taxon>
        <taxon>Nitrospiria</taxon>
        <taxon>Nitrospirales</taxon>
        <taxon>Nitrospiraceae</taxon>
        <taxon>Candidatus Nitrobium</taxon>
    </lineage>
</organism>
<feature type="domain" description="Squalene cyclase N-terminal" evidence="6">
    <location>
        <begin position="50"/>
        <end position="336"/>
    </location>
</feature>
<dbReference type="GO" id="GO:0016104">
    <property type="term" value="P:triterpenoid biosynthetic process"/>
    <property type="evidence" value="ECO:0007669"/>
    <property type="project" value="InterPro"/>
</dbReference>
<evidence type="ECO:0000259" key="6">
    <source>
        <dbReference type="Pfam" id="PF13249"/>
    </source>
</evidence>
<dbReference type="InterPro" id="IPR008930">
    <property type="entry name" value="Terpenoid_cyclase/PrenylTrfase"/>
</dbReference>
<dbReference type="InterPro" id="IPR006400">
    <property type="entry name" value="Hopene-cyclase"/>
</dbReference>
<dbReference type="SFLD" id="SFLDG01016">
    <property type="entry name" value="Prenyltransferase_Like_2"/>
    <property type="match status" value="1"/>
</dbReference>
<sequence length="672" mass="76470">MDIRTGQDTIRFFRQLFVARAGVAPRRTKEWSIPFSGHARLSERIGEAVRKTHSYYLEQQHRDGYWWYELESNVTITAEYLMLLHFLGLQDREKDVKIANHLLQNQRSDGTWAIHWGGTGDLSTSIEAYFALKLSGLSPEEPTMRRARDFILSQGGVEASRVFTRIFLALFGEFDWRAIPSIPVEINLFPAWFPLSIYDFSSWARSTIVPLSLVLDLKPVRPLPPGKGVRELYREPHTIPPITTQKVSPFSWKGFFVLLDRIVKAMEEKPVRPLRERARKVTEKWILEHQEPTGDWGGIQPAMVNSVLALVTRGYDLSHDRVKRGLKALENFTIERKGELVLQSCISPVWDTALTTLALLSSGMDREHPVLVRACTWLAAKQIFRRGDWSIKRPDLPPGGWAFEFENSWYPDVDDTAVVLMFLNQYAGKNFVSARNLEKGLRWILGMQGRDGGWGAFDADNDMRILNYLPFGDLEAMIDPGTPDLTGRVLELLGQVKYPVESDAVRKAIRFLRKRQEKDGSWWGRWGVNYLYGTSSVLSGLHSIGEDMASAYVRRAVEWIKNIQNADGGWGECCESYNDPALKCRGMSTPSQTAWALLALIAAGEGTGAEAVKGIQYLLGQQRENGTWPEECFTGTGFPKYFMIRYHNYRNCFPLMALGKFRSLLSEKGLVR</sequence>
<dbReference type="InterPro" id="IPR032696">
    <property type="entry name" value="SQ_cyclase_C"/>
</dbReference>
<dbReference type="InterPro" id="IPR032697">
    <property type="entry name" value="SQ_cyclase_N"/>
</dbReference>
<dbReference type="InterPro" id="IPR018333">
    <property type="entry name" value="Squalene_cyclase"/>
</dbReference>
<dbReference type="GO" id="GO:0005811">
    <property type="term" value="C:lipid droplet"/>
    <property type="evidence" value="ECO:0007669"/>
    <property type="project" value="InterPro"/>
</dbReference>
<dbReference type="InterPro" id="IPR002365">
    <property type="entry name" value="Terpene_synthase_CS"/>
</dbReference>
<dbReference type="Gene3D" id="1.50.10.20">
    <property type="match status" value="2"/>
</dbReference>
<keyword evidence="3" id="KW-0677">Repeat</keyword>
<dbReference type="CDD" id="cd02892">
    <property type="entry name" value="SQCY_1"/>
    <property type="match status" value="1"/>
</dbReference>
<dbReference type="NCBIfam" id="TIGR01787">
    <property type="entry name" value="squalene_cyclas"/>
    <property type="match status" value="1"/>
</dbReference>
<name>A0A953M332_9BACT</name>
<dbReference type="SUPFAM" id="SSF48239">
    <property type="entry name" value="Terpenoid cyclases/Protein prenyltransferases"/>
    <property type="match status" value="2"/>
</dbReference>
<dbReference type="AlphaFoldDB" id="A0A953M332"/>
<reference evidence="7" key="2">
    <citation type="submission" date="2021-08" db="EMBL/GenBank/DDBJ databases">
        <authorList>
            <person name="Dalcin Martins P."/>
        </authorList>
    </citation>
    <scope>NUCLEOTIDE SEQUENCE</scope>
    <source>
        <strain evidence="7">MAG_39</strain>
    </source>
</reference>
<dbReference type="Proteomes" id="UP000705867">
    <property type="component" value="Unassembled WGS sequence"/>
</dbReference>
<dbReference type="Pfam" id="PF13249">
    <property type="entry name" value="SQHop_cyclase_N"/>
    <property type="match status" value="1"/>
</dbReference>
<comment type="caution">
    <text evidence="7">The sequence shown here is derived from an EMBL/GenBank/DDBJ whole genome shotgun (WGS) entry which is preliminary data.</text>
</comment>
<evidence type="ECO:0000256" key="4">
    <source>
        <dbReference type="ARBA" id="ARBA00023235"/>
    </source>
</evidence>
<evidence type="ECO:0000256" key="3">
    <source>
        <dbReference type="ARBA" id="ARBA00022737"/>
    </source>
</evidence>
<gene>
    <name evidence="7" type="primary">shc</name>
    <name evidence="7" type="ORF">K8I29_17875</name>
</gene>
<evidence type="ECO:0000256" key="2">
    <source>
        <dbReference type="ARBA" id="ARBA00009755"/>
    </source>
</evidence>
<dbReference type="PROSITE" id="PS01074">
    <property type="entry name" value="TERPENE_SYNTHASES"/>
    <property type="match status" value="1"/>
</dbReference>
<evidence type="ECO:0000259" key="5">
    <source>
        <dbReference type="Pfam" id="PF13243"/>
    </source>
</evidence>
<dbReference type="PANTHER" id="PTHR11764:SF20">
    <property type="entry name" value="LANOSTEROL SYNTHASE"/>
    <property type="match status" value="1"/>
</dbReference>